<dbReference type="RefSeq" id="WP_030353179.1">
    <property type="nucleotide sequence ID" value="NZ_AZSP01000150.1"/>
</dbReference>
<dbReference type="OrthoDB" id="4321911at2"/>
<accession>A0A2T7T7M8</accession>
<feature type="transmembrane region" description="Helical" evidence="1">
    <location>
        <begin position="43"/>
        <end position="64"/>
    </location>
</feature>
<organism evidence="2 3">
    <name type="scientific">Streptomyces scopuliridis RB72</name>
    <dbReference type="NCBI Taxonomy" id="1440053"/>
    <lineage>
        <taxon>Bacteria</taxon>
        <taxon>Bacillati</taxon>
        <taxon>Actinomycetota</taxon>
        <taxon>Actinomycetes</taxon>
        <taxon>Kitasatosporales</taxon>
        <taxon>Streptomycetaceae</taxon>
        <taxon>Streptomyces</taxon>
    </lineage>
</organism>
<dbReference type="AlphaFoldDB" id="A0A2T7T7M8"/>
<keyword evidence="1" id="KW-1133">Transmembrane helix</keyword>
<evidence type="ECO:0000256" key="1">
    <source>
        <dbReference type="SAM" id="Phobius"/>
    </source>
</evidence>
<proteinExistence type="predicted"/>
<evidence type="ECO:0000313" key="2">
    <source>
        <dbReference type="EMBL" id="PVE11170.1"/>
    </source>
</evidence>
<reference evidence="2 3" key="1">
    <citation type="submission" date="2013-12" db="EMBL/GenBank/DDBJ databases">
        <title>Annotated genome of Streptomyces scopuliridis.</title>
        <authorList>
            <person name="Olson J.B."/>
        </authorList>
    </citation>
    <scope>NUCLEOTIDE SEQUENCE [LARGE SCALE GENOMIC DNA]</scope>
    <source>
        <strain evidence="2 3">RB72</strain>
    </source>
</reference>
<gene>
    <name evidence="2" type="ORF">Y717_17240</name>
</gene>
<evidence type="ECO:0000313" key="3">
    <source>
        <dbReference type="Proteomes" id="UP000245992"/>
    </source>
</evidence>
<dbReference type="Proteomes" id="UP000245992">
    <property type="component" value="Unassembled WGS sequence"/>
</dbReference>
<feature type="transmembrane region" description="Helical" evidence="1">
    <location>
        <begin position="6"/>
        <end position="22"/>
    </location>
</feature>
<dbReference type="EMBL" id="AZSP01000150">
    <property type="protein sequence ID" value="PVE11170.1"/>
    <property type="molecule type" value="Genomic_DNA"/>
</dbReference>
<comment type="caution">
    <text evidence="2">The sequence shown here is derived from an EMBL/GenBank/DDBJ whole genome shotgun (WGS) entry which is preliminary data.</text>
</comment>
<name>A0A2T7T7M8_9ACTN</name>
<feature type="transmembrane region" description="Helical" evidence="1">
    <location>
        <begin position="84"/>
        <end position="104"/>
    </location>
</feature>
<sequence>MGSTQLAYFTPVLVVIAVMYCLDRQLYEAETTAVLPVRQFDQGAVILTAVLAHAAGLVVGMDIARNATLLLALALLMLRLANEATAAAAGLMFLVINLILGRTYNPDG</sequence>
<keyword evidence="1" id="KW-0812">Transmembrane</keyword>
<keyword evidence="1" id="KW-0472">Membrane</keyword>
<protein>
    <submittedName>
        <fullName evidence="2">Uncharacterized protein</fullName>
    </submittedName>
</protein>
<keyword evidence="3" id="KW-1185">Reference proteome</keyword>